<proteinExistence type="predicted"/>
<sequence length="184" mass="20206">MAPHDEGAESACKKRRLSFTEIGLSAGFKVFIGPDKKEHLIHSAVLAKQSPVLDALVNSGMKETGENAVVWEHVSEHTFAKFSQFAYTGSISIKRSTEVYEYTEHSTGDGNSVTCGQWLIQHADLMVFAECYAVDELLTITSSTLDDALNLLIPLMKTLQCVKALPLFSSIAPKTEPLLSCKKR</sequence>
<evidence type="ECO:0000313" key="2">
    <source>
        <dbReference type="EMBL" id="KAK0386911.1"/>
    </source>
</evidence>
<name>A0AA39L706_SARSR</name>
<evidence type="ECO:0000313" key="3">
    <source>
        <dbReference type="Proteomes" id="UP001175261"/>
    </source>
</evidence>
<dbReference type="InterPro" id="IPR000210">
    <property type="entry name" value="BTB/POZ_dom"/>
</dbReference>
<dbReference type="SUPFAM" id="SSF54695">
    <property type="entry name" value="POZ domain"/>
    <property type="match status" value="1"/>
</dbReference>
<comment type="caution">
    <text evidence="2">The sequence shown here is derived from an EMBL/GenBank/DDBJ whole genome shotgun (WGS) entry which is preliminary data.</text>
</comment>
<dbReference type="AlphaFoldDB" id="A0AA39L706"/>
<dbReference type="InterPro" id="IPR011333">
    <property type="entry name" value="SKP1/BTB/POZ_sf"/>
</dbReference>
<dbReference type="PROSITE" id="PS50097">
    <property type="entry name" value="BTB"/>
    <property type="match status" value="1"/>
</dbReference>
<dbReference type="Pfam" id="PF00651">
    <property type="entry name" value="BTB"/>
    <property type="match status" value="1"/>
</dbReference>
<evidence type="ECO:0000259" key="1">
    <source>
        <dbReference type="PROSITE" id="PS50097"/>
    </source>
</evidence>
<protein>
    <recommendedName>
        <fullName evidence="1">BTB domain-containing protein</fullName>
    </recommendedName>
</protein>
<gene>
    <name evidence="2" type="ORF">NLU13_5224</name>
</gene>
<dbReference type="Gene3D" id="3.30.710.10">
    <property type="entry name" value="Potassium Channel Kv1.1, Chain A"/>
    <property type="match status" value="1"/>
</dbReference>
<dbReference type="Proteomes" id="UP001175261">
    <property type="component" value="Unassembled WGS sequence"/>
</dbReference>
<dbReference type="EMBL" id="JAPDFR010000004">
    <property type="protein sequence ID" value="KAK0386911.1"/>
    <property type="molecule type" value="Genomic_DNA"/>
</dbReference>
<feature type="domain" description="BTB" evidence="1">
    <location>
        <begin position="20"/>
        <end position="95"/>
    </location>
</feature>
<keyword evidence="3" id="KW-1185">Reference proteome</keyword>
<reference evidence="2" key="1">
    <citation type="submission" date="2022-10" db="EMBL/GenBank/DDBJ databases">
        <title>Determination and structural analysis of whole genome sequence of Sarocladium strictum F4-1.</title>
        <authorList>
            <person name="Hu L."/>
            <person name="Jiang Y."/>
        </authorList>
    </citation>
    <scope>NUCLEOTIDE SEQUENCE</scope>
    <source>
        <strain evidence="2">F4-1</strain>
    </source>
</reference>
<organism evidence="2 3">
    <name type="scientific">Sarocladium strictum</name>
    <name type="common">Black bundle disease fungus</name>
    <name type="synonym">Acremonium strictum</name>
    <dbReference type="NCBI Taxonomy" id="5046"/>
    <lineage>
        <taxon>Eukaryota</taxon>
        <taxon>Fungi</taxon>
        <taxon>Dikarya</taxon>
        <taxon>Ascomycota</taxon>
        <taxon>Pezizomycotina</taxon>
        <taxon>Sordariomycetes</taxon>
        <taxon>Hypocreomycetidae</taxon>
        <taxon>Hypocreales</taxon>
        <taxon>Sarocladiaceae</taxon>
        <taxon>Sarocladium</taxon>
    </lineage>
</organism>
<accession>A0AA39L706</accession>